<name>A0ACB8TQI5_9APHY</name>
<evidence type="ECO:0000313" key="1">
    <source>
        <dbReference type="EMBL" id="KAI0084288.1"/>
    </source>
</evidence>
<comment type="caution">
    <text evidence="1">The sequence shown here is derived from an EMBL/GenBank/DDBJ whole genome shotgun (WGS) entry which is preliminary data.</text>
</comment>
<evidence type="ECO:0000313" key="2">
    <source>
        <dbReference type="Proteomes" id="UP001055072"/>
    </source>
</evidence>
<proteinExistence type="predicted"/>
<reference evidence="1" key="1">
    <citation type="journal article" date="2021" name="Environ. Microbiol.">
        <title>Gene family expansions and transcriptome signatures uncover fungal adaptations to wood decay.</title>
        <authorList>
            <person name="Hage H."/>
            <person name="Miyauchi S."/>
            <person name="Viragh M."/>
            <person name="Drula E."/>
            <person name="Min B."/>
            <person name="Chaduli D."/>
            <person name="Navarro D."/>
            <person name="Favel A."/>
            <person name="Norest M."/>
            <person name="Lesage-Meessen L."/>
            <person name="Balint B."/>
            <person name="Merenyi Z."/>
            <person name="de Eugenio L."/>
            <person name="Morin E."/>
            <person name="Martinez A.T."/>
            <person name="Baldrian P."/>
            <person name="Stursova M."/>
            <person name="Martinez M.J."/>
            <person name="Novotny C."/>
            <person name="Magnuson J.K."/>
            <person name="Spatafora J.W."/>
            <person name="Maurice S."/>
            <person name="Pangilinan J."/>
            <person name="Andreopoulos W."/>
            <person name="LaButti K."/>
            <person name="Hundley H."/>
            <person name="Na H."/>
            <person name="Kuo A."/>
            <person name="Barry K."/>
            <person name="Lipzen A."/>
            <person name="Henrissat B."/>
            <person name="Riley R."/>
            <person name="Ahrendt S."/>
            <person name="Nagy L.G."/>
            <person name="Grigoriev I.V."/>
            <person name="Martin F."/>
            <person name="Rosso M.N."/>
        </authorList>
    </citation>
    <scope>NUCLEOTIDE SEQUENCE</scope>
    <source>
        <strain evidence="1">CBS 384.51</strain>
    </source>
</reference>
<dbReference type="EMBL" id="MU274944">
    <property type="protein sequence ID" value="KAI0084288.1"/>
    <property type="molecule type" value="Genomic_DNA"/>
</dbReference>
<dbReference type="Proteomes" id="UP001055072">
    <property type="component" value="Unassembled WGS sequence"/>
</dbReference>
<organism evidence="1 2">
    <name type="scientific">Irpex rosettiformis</name>
    <dbReference type="NCBI Taxonomy" id="378272"/>
    <lineage>
        <taxon>Eukaryota</taxon>
        <taxon>Fungi</taxon>
        <taxon>Dikarya</taxon>
        <taxon>Basidiomycota</taxon>
        <taxon>Agaricomycotina</taxon>
        <taxon>Agaricomycetes</taxon>
        <taxon>Polyporales</taxon>
        <taxon>Irpicaceae</taxon>
        <taxon>Irpex</taxon>
    </lineage>
</organism>
<protein>
    <submittedName>
        <fullName evidence="1">Uncharacterized protein</fullName>
    </submittedName>
</protein>
<accession>A0ACB8TQI5</accession>
<gene>
    <name evidence="1" type="ORF">BDY19DRAFT_540886</name>
</gene>
<keyword evidence="2" id="KW-1185">Reference proteome</keyword>
<sequence>MASSFSICDSYNTQQLLDWEILTGLNALARGPLVVETALWGIFSCLIISSVFLWIRDGIRTRQRMVMMAVCIIMYMVSTAHWGTSVRWWQETSQSQEGRLLTSIESALTGRETTCSSFVTPQYKADLGWVRSLSLPTRALTALLTVNVILSDAIVLFRACTILDGKRAVRAISVVLFVILLGFSGYNIYVTCVGRFGTAAMCSFCSYGGVMVVSASWVLNVWATAIVGYKACVHKRMVRNFFAQADNTRVRPERVLTIIVDSGLLYCALWTIVMASELIVGPAGSVILLSLQNGCLIQLVGMYPTILVTAAAFERLQGSQADLVTHDHRVARNKGSSAYSQSPTQSHPGFYKLMNTCRSGGYSSLLLCMATGSLAPL</sequence>